<evidence type="ECO:0008006" key="3">
    <source>
        <dbReference type="Google" id="ProtNLM"/>
    </source>
</evidence>
<sequence length="490" mass="56754">MHRTFNSQPLRHEIRSLCAWESPVRRSGHRALVNIPAEIYLVIFAYLRPHDHYDRYGTQKSDPKRINDLRSLSLVCRYFCAEILPWLFESVALCPSQTKDATGRATASYISFCSSIKRDEQFATSLAIYIKHCSIRNWYDVSEIAGRAFLDLYIETLPSFVNLTTVSLVRIRLTPPLLAHIRRLQCLTSLSIVYCDFAGILPEHVQKFASRCKLKSFRLYFHRVHEALFLISNHILEEFLPMLMHLSDLRTNTWQFINFLIYHDITPPSLVNLEMLSIRSLDGMHNCVDVLNKYLCRLPALASLTLTFDDSYSRDHASSLLSLHHLKKLHHLCCPDYVLSKETSLPDNLDELCLVGRRGALQPKLFLESFGLWPDRNQLIKLSIPYALVLHILWGTSRGSRIGFERLEQLDISLDDTFNTCHLIQKPPTDDIKAMVLLLGGTLWWIVREMSLPNLRLTSFRLQDHSEHWIWGKDESTGQWTFVGKDEEVE</sequence>
<proteinExistence type="predicted"/>
<comment type="caution">
    <text evidence="1">The sequence shown here is derived from an EMBL/GenBank/DDBJ whole genome shotgun (WGS) entry which is preliminary data.</text>
</comment>
<reference evidence="1" key="1">
    <citation type="submission" date="2022-08" db="EMBL/GenBank/DDBJ databases">
        <authorList>
            <consortium name="DOE Joint Genome Institute"/>
            <person name="Min B."/>
            <person name="Riley R."/>
            <person name="Sierra-Patev S."/>
            <person name="Naranjo-Ortiz M."/>
            <person name="Looney B."/>
            <person name="Konkel Z."/>
            <person name="Slot J.C."/>
            <person name="Sakamoto Y."/>
            <person name="Steenwyk J.L."/>
            <person name="Rokas A."/>
            <person name="Carro J."/>
            <person name="Camarero S."/>
            <person name="Ferreira P."/>
            <person name="Molpeceres G."/>
            <person name="Ruiz-Duenas F.J."/>
            <person name="Serrano A."/>
            <person name="Henrissat B."/>
            <person name="Drula E."/>
            <person name="Hughes K.W."/>
            <person name="Mata J.L."/>
            <person name="Ishikawa N.K."/>
            <person name="Vargas-Isla R."/>
            <person name="Ushijima S."/>
            <person name="Smith C.A."/>
            <person name="Ahrendt S."/>
            <person name="Andreopoulos W."/>
            <person name="He G."/>
            <person name="Labutti K."/>
            <person name="Lipzen A."/>
            <person name="Ng V."/>
            <person name="Sandor L."/>
            <person name="Barry K."/>
            <person name="Martinez A.T."/>
            <person name="Xiao Y."/>
            <person name="Gibbons J.G."/>
            <person name="Terashima K."/>
            <person name="Hibbett D.S."/>
            <person name="Grigoriev I.V."/>
        </authorList>
    </citation>
    <scope>NUCLEOTIDE SEQUENCE</scope>
    <source>
        <strain evidence="1">TFB9207</strain>
    </source>
</reference>
<name>A0AA38UD58_9AGAR</name>
<evidence type="ECO:0000313" key="2">
    <source>
        <dbReference type="Proteomes" id="UP001163846"/>
    </source>
</evidence>
<dbReference type="Proteomes" id="UP001163846">
    <property type="component" value="Unassembled WGS sequence"/>
</dbReference>
<keyword evidence="2" id="KW-1185">Reference proteome</keyword>
<dbReference type="Gene3D" id="3.80.10.10">
    <property type="entry name" value="Ribonuclease Inhibitor"/>
    <property type="match status" value="1"/>
</dbReference>
<dbReference type="InterPro" id="IPR032675">
    <property type="entry name" value="LRR_dom_sf"/>
</dbReference>
<protein>
    <recommendedName>
        <fullName evidence="3">F-box domain-containing protein</fullName>
    </recommendedName>
</protein>
<dbReference type="SUPFAM" id="SSF52047">
    <property type="entry name" value="RNI-like"/>
    <property type="match status" value="1"/>
</dbReference>
<evidence type="ECO:0000313" key="1">
    <source>
        <dbReference type="EMBL" id="KAJ3833987.1"/>
    </source>
</evidence>
<dbReference type="AlphaFoldDB" id="A0AA38UD58"/>
<accession>A0AA38UD58</accession>
<organism evidence="1 2">
    <name type="scientific">Lentinula raphanica</name>
    <dbReference type="NCBI Taxonomy" id="153919"/>
    <lineage>
        <taxon>Eukaryota</taxon>
        <taxon>Fungi</taxon>
        <taxon>Dikarya</taxon>
        <taxon>Basidiomycota</taxon>
        <taxon>Agaricomycotina</taxon>
        <taxon>Agaricomycetes</taxon>
        <taxon>Agaricomycetidae</taxon>
        <taxon>Agaricales</taxon>
        <taxon>Marasmiineae</taxon>
        <taxon>Omphalotaceae</taxon>
        <taxon>Lentinula</taxon>
    </lineage>
</organism>
<dbReference type="EMBL" id="MU806600">
    <property type="protein sequence ID" value="KAJ3833987.1"/>
    <property type="molecule type" value="Genomic_DNA"/>
</dbReference>
<gene>
    <name evidence="1" type="ORF">F5878DRAFT_379603</name>
</gene>